<keyword evidence="2" id="KW-0732">Signal</keyword>
<feature type="compositionally biased region" description="Basic and acidic residues" evidence="1">
    <location>
        <begin position="119"/>
        <end position="133"/>
    </location>
</feature>
<dbReference type="AlphaFoldDB" id="A0A8H6NBE6"/>
<accession>A0A8H6NBE6</accession>
<feature type="region of interest" description="Disordered" evidence="1">
    <location>
        <begin position="74"/>
        <end position="145"/>
    </location>
</feature>
<sequence>MKFAALAVITAAVAGVGAVPVDSGPLGHLQNRAADAIGGVVSFIRREEAGHAVVPAKLRRSVVRFHNARDAEYLQRRKADEPVRERDTTEGSDGLRQLLGARQKKEEEKVPPLAPFSTVEERGSDLTRRKGPEESVPPLAPFSTS</sequence>
<proteinExistence type="predicted"/>
<protein>
    <submittedName>
        <fullName evidence="3">Uncharacterized protein</fullName>
    </submittedName>
</protein>
<organism evidence="3 4">
    <name type="scientific">Colletotrichum plurivorum</name>
    <dbReference type="NCBI Taxonomy" id="2175906"/>
    <lineage>
        <taxon>Eukaryota</taxon>
        <taxon>Fungi</taxon>
        <taxon>Dikarya</taxon>
        <taxon>Ascomycota</taxon>
        <taxon>Pezizomycotina</taxon>
        <taxon>Sordariomycetes</taxon>
        <taxon>Hypocreomycetidae</taxon>
        <taxon>Glomerellales</taxon>
        <taxon>Glomerellaceae</taxon>
        <taxon>Colletotrichum</taxon>
        <taxon>Colletotrichum orchidearum species complex</taxon>
    </lineage>
</organism>
<evidence type="ECO:0000256" key="2">
    <source>
        <dbReference type="SAM" id="SignalP"/>
    </source>
</evidence>
<gene>
    <name evidence="3" type="ORF">CPLU01_09523</name>
</gene>
<evidence type="ECO:0000313" key="4">
    <source>
        <dbReference type="Proteomes" id="UP000654918"/>
    </source>
</evidence>
<name>A0A8H6NBE6_9PEZI</name>
<evidence type="ECO:0000256" key="1">
    <source>
        <dbReference type="SAM" id="MobiDB-lite"/>
    </source>
</evidence>
<feature type="chain" id="PRO_5034568736" evidence="2">
    <location>
        <begin position="19"/>
        <end position="145"/>
    </location>
</feature>
<dbReference type="Proteomes" id="UP000654918">
    <property type="component" value="Unassembled WGS sequence"/>
</dbReference>
<evidence type="ECO:0000313" key="3">
    <source>
        <dbReference type="EMBL" id="KAF6826668.1"/>
    </source>
</evidence>
<feature type="signal peptide" evidence="2">
    <location>
        <begin position="1"/>
        <end position="18"/>
    </location>
</feature>
<dbReference type="EMBL" id="WIGO01000150">
    <property type="protein sequence ID" value="KAF6826668.1"/>
    <property type="molecule type" value="Genomic_DNA"/>
</dbReference>
<keyword evidence="4" id="KW-1185">Reference proteome</keyword>
<comment type="caution">
    <text evidence="3">The sequence shown here is derived from an EMBL/GenBank/DDBJ whole genome shotgun (WGS) entry which is preliminary data.</text>
</comment>
<reference evidence="3" key="1">
    <citation type="journal article" date="2020" name="Phytopathology">
        <title>Genome Sequence Resources of Colletotrichum truncatum, C. plurivorum, C. musicola, and C. sojae: Four Species Pathogenic to Soybean (Glycine max).</title>
        <authorList>
            <person name="Rogerio F."/>
            <person name="Boufleur T.R."/>
            <person name="Ciampi-Guillardi M."/>
            <person name="Sukno S.A."/>
            <person name="Thon M.R."/>
            <person name="Massola Junior N.S."/>
            <person name="Baroncelli R."/>
        </authorList>
    </citation>
    <scope>NUCLEOTIDE SEQUENCE</scope>
    <source>
        <strain evidence="3">LFN00145</strain>
    </source>
</reference>
<feature type="compositionally biased region" description="Basic and acidic residues" evidence="1">
    <location>
        <begin position="74"/>
        <end position="89"/>
    </location>
</feature>